<dbReference type="STRING" id="331678.Cphamn1_1924"/>
<dbReference type="AlphaFoldDB" id="B3ELZ7"/>
<dbReference type="GO" id="GO:0016020">
    <property type="term" value="C:membrane"/>
    <property type="evidence" value="ECO:0007669"/>
    <property type="project" value="InterPro"/>
</dbReference>
<name>B3ELZ7_CHLPB</name>
<gene>
    <name evidence="3" type="ordered locus">Cphamn1_1924</name>
</gene>
<dbReference type="GO" id="GO:0005975">
    <property type="term" value="P:carbohydrate metabolic process"/>
    <property type="evidence" value="ECO:0007669"/>
    <property type="project" value="InterPro"/>
</dbReference>
<dbReference type="InterPro" id="IPR002516">
    <property type="entry name" value="Glyco_trans_11"/>
</dbReference>
<reference evidence="3" key="1">
    <citation type="submission" date="2008-06" db="EMBL/GenBank/DDBJ databases">
        <title>Complete sequence of Chlorobium phaeobacteroides BS1.</title>
        <authorList>
            <consortium name="US DOE Joint Genome Institute"/>
            <person name="Lucas S."/>
            <person name="Copeland A."/>
            <person name="Lapidus A."/>
            <person name="Glavina del Rio T."/>
            <person name="Dalin E."/>
            <person name="Tice H."/>
            <person name="Bruce D."/>
            <person name="Goodwin L."/>
            <person name="Pitluck S."/>
            <person name="Schmutz J."/>
            <person name="Larimer F."/>
            <person name="Land M."/>
            <person name="Hauser L."/>
            <person name="Kyrpides N."/>
            <person name="Ovchinnikova G."/>
            <person name="Li T."/>
            <person name="Liu Z."/>
            <person name="Zhao F."/>
            <person name="Overmann J."/>
            <person name="Bryant D.A."/>
            <person name="Richardson P."/>
        </authorList>
    </citation>
    <scope>NUCLEOTIDE SEQUENCE [LARGE SCALE GENOMIC DNA]</scope>
    <source>
        <strain evidence="3">BS1</strain>
    </source>
</reference>
<dbReference type="GO" id="GO:0008107">
    <property type="term" value="F:galactoside 2-alpha-L-fucosyltransferase activity"/>
    <property type="evidence" value="ECO:0007669"/>
    <property type="project" value="InterPro"/>
</dbReference>
<dbReference type="eggNOG" id="ENOG502ZC3Y">
    <property type="taxonomic scope" value="Bacteria"/>
</dbReference>
<dbReference type="Pfam" id="PF01531">
    <property type="entry name" value="Glyco_transf_11"/>
    <property type="match status" value="1"/>
</dbReference>
<dbReference type="HOGENOM" id="CLU_043399_3_1_10"/>
<evidence type="ECO:0000256" key="2">
    <source>
        <dbReference type="ARBA" id="ARBA00022679"/>
    </source>
</evidence>
<dbReference type="PANTHER" id="PTHR11927:SF9">
    <property type="entry name" value="L-FUCOSYLTRANSFERASE"/>
    <property type="match status" value="1"/>
</dbReference>
<sequence>MDKVVVHLTGGLGNQMFQYALGRSISINRNCPLLLNTSFYDTYDKFSCGLSRYNVKAEFIKKNSYYNNKYYRYVIRLLSRYGVACYFGSYYEKKIFSYDEKVYKRSCVSYYGTWQSYGYFDSIRDILLRDYEMVGCLEEEVEKYVSDIKRVDSVSLHIRRGDYFDNKRLQSIHGILTMEYYYKAMSLFPDSSVFYVFSDDIEWVRENLITNTNIVYVVLESDNPENEIYLMSLCKNNIISNSTFSWWGAWLNKNKYKKVIAPRMWYKDNQSSSDLMPSDWCLI</sequence>
<dbReference type="EMBL" id="CP001101">
    <property type="protein sequence ID" value="ACE04838.1"/>
    <property type="molecule type" value="Genomic_DNA"/>
</dbReference>
<dbReference type="KEGG" id="cpb:Cphamn1_1924"/>
<organism evidence="3">
    <name type="scientific">Chlorobium phaeobacteroides (strain BS1)</name>
    <dbReference type="NCBI Taxonomy" id="331678"/>
    <lineage>
        <taxon>Bacteria</taxon>
        <taxon>Pseudomonadati</taxon>
        <taxon>Chlorobiota</taxon>
        <taxon>Chlorobiia</taxon>
        <taxon>Chlorobiales</taxon>
        <taxon>Chlorobiaceae</taxon>
        <taxon>Chlorobium/Pelodictyon group</taxon>
        <taxon>Chlorobium</taxon>
    </lineage>
</organism>
<proteinExistence type="predicted"/>
<accession>B3ELZ7</accession>
<keyword evidence="2 3" id="KW-0808">Transferase</keyword>
<dbReference type="CDD" id="cd11301">
    <property type="entry name" value="Fut1_Fut2_like"/>
    <property type="match status" value="1"/>
</dbReference>
<dbReference type="PANTHER" id="PTHR11927">
    <property type="entry name" value="GALACTOSIDE 2-L-FUCOSYLTRANSFERASE"/>
    <property type="match status" value="1"/>
</dbReference>
<keyword evidence="1" id="KW-0328">Glycosyltransferase</keyword>
<dbReference type="CAZy" id="GT11">
    <property type="family name" value="Glycosyltransferase Family 11"/>
</dbReference>
<evidence type="ECO:0000313" key="3">
    <source>
        <dbReference type="EMBL" id="ACE04838.1"/>
    </source>
</evidence>
<evidence type="ECO:0000256" key="1">
    <source>
        <dbReference type="ARBA" id="ARBA00022676"/>
    </source>
</evidence>
<dbReference type="OrthoDB" id="9794601at2"/>
<protein>
    <submittedName>
        <fullName evidence="3">Glycosyl transferase family 11</fullName>
    </submittedName>
</protein>